<keyword evidence="6 8" id="KW-0368">Histidine biosynthesis</keyword>
<name>A0AAE4Z9N5_9BACT</name>
<evidence type="ECO:0000313" key="11">
    <source>
        <dbReference type="Proteomes" id="UP000702544"/>
    </source>
</evidence>
<evidence type="ECO:0000259" key="9">
    <source>
        <dbReference type="Pfam" id="PF02811"/>
    </source>
</evidence>
<dbReference type="Proteomes" id="UP000702544">
    <property type="component" value="Unassembled WGS sequence"/>
</dbReference>
<comment type="similarity">
    <text evidence="2 8">Belongs to the PHP hydrolase family. HisK subfamily.</text>
</comment>
<dbReference type="AlphaFoldDB" id="A0AAE4Z9N5"/>
<dbReference type="Gene3D" id="3.20.20.140">
    <property type="entry name" value="Metal-dependent hydrolases"/>
    <property type="match status" value="1"/>
</dbReference>
<proteinExistence type="inferred from homology"/>
<sequence>MRINYHVHNGYSSDGRGTTEQVVQTAFDLGFDEICFTNHAEQLSPEGGDWSLDLVEARQLYELQQQEIERLQPVYPELRILLGAELEYRPEWVETLDALVDSVDFDLIIGSVHVVDGHQISGGSVGEYFKKRDASEAYGRYFELLEEMVDWAGFDVVGHFDLVKRFGTKFYGPFDAEPFESQIRSTLDKMVGKGIGLEVNTSGVVQPPAEPYPGLDILRHAAEARIATVTIGSDSHVPTSFEQGIEVGERALLRAGFGEITLFSHRIRKNVPLDLDLEEDDKG</sequence>
<dbReference type="NCBIfam" id="TIGR01856">
    <property type="entry name" value="hisJ_fam"/>
    <property type="match status" value="1"/>
</dbReference>
<feature type="domain" description="PHP" evidence="9">
    <location>
        <begin position="5"/>
        <end position="202"/>
    </location>
</feature>
<dbReference type="EMBL" id="JAACAK010000047">
    <property type="protein sequence ID" value="NIR74721.1"/>
    <property type="molecule type" value="Genomic_DNA"/>
</dbReference>
<dbReference type="PANTHER" id="PTHR21039">
    <property type="entry name" value="HISTIDINOL PHOSPHATASE-RELATED"/>
    <property type="match status" value="1"/>
</dbReference>
<evidence type="ECO:0000256" key="6">
    <source>
        <dbReference type="ARBA" id="ARBA00023102"/>
    </source>
</evidence>
<dbReference type="InterPro" id="IPR016195">
    <property type="entry name" value="Pol/histidinol_Pase-like"/>
</dbReference>
<dbReference type="GO" id="GO:0000105">
    <property type="term" value="P:L-histidine biosynthetic process"/>
    <property type="evidence" value="ECO:0007669"/>
    <property type="project" value="UniProtKB-UniRule"/>
</dbReference>
<protein>
    <recommendedName>
        <fullName evidence="3 8">Histidinol-phosphatase</fullName>
        <shortName evidence="8">HolPase</shortName>
        <ecNumber evidence="3 8">3.1.3.15</ecNumber>
    </recommendedName>
</protein>
<gene>
    <name evidence="10" type="ORF">GWO12_06365</name>
</gene>
<evidence type="ECO:0000256" key="7">
    <source>
        <dbReference type="ARBA" id="ARBA00049158"/>
    </source>
</evidence>
<comment type="pathway">
    <text evidence="1 8">Amino-acid biosynthesis; L-histidine biosynthesis; L-histidine from 5-phospho-alpha-D-ribose 1-diphosphate: step 8/9.</text>
</comment>
<evidence type="ECO:0000256" key="4">
    <source>
        <dbReference type="ARBA" id="ARBA00022605"/>
    </source>
</evidence>
<dbReference type="InterPro" id="IPR010140">
    <property type="entry name" value="Histidinol_P_phosphatase_HisJ"/>
</dbReference>
<evidence type="ECO:0000313" key="10">
    <source>
        <dbReference type="EMBL" id="NIR74721.1"/>
    </source>
</evidence>
<accession>A0AAE4Z9N5</accession>
<dbReference type="SUPFAM" id="SSF89550">
    <property type="entry name" value="PHP domain-like"/>
    <property type="match status" value="1"/>
</dbReference>
<dbReference type="GO" id="GO:0004401">
    <property type="term" value="F:histidinol-phosphatase activity"/>
    <property type="evidence" value="ECO:0007669"/>
    <property type="project" value="UniProtKB-UniRule"/>
</dbReference>
<evidence type="ECO:0000256" key="1">
    <source>
        <dbReference type="ARBA" id="ARBA00004970"/>
    </source>
</evidence>
<dbReference type="InterPro" id="IPR004013">
    <property type="entry name" value="PHP_dom"/>
</dbReference>
<keyword evidence="4 8" id="KW-0028">Amino-acid biosynthesis</keyword>
<dbReference type="EC" id="3.1.3.15" evidence="3 8"/>
<organism evidence="10 11">
    <name type="scientific">Candidatus Kutchimonas denitrificans</name>
    <dbReference type="NCBI Taxonomy" id="3056748"/>
    <lineage>
        <taxon>Bacteria</taxon>
        <taxon>Pseudomonadati</taxon>
        <taxon>Gemmatimonadota</taxon>
        <taxon>Gemmatimonadia</taxon>
        <taxon>Candidatus Palauibacterales</taxon>
        <taxon>Candidatus Palauibacteraceae</taxon>
        <taxon>Candidatus Kutchimonas</taxon>
    </lineage>
</organism>
<evidence type="ECO:0000256" key="8">
    <source>
        <dbReference type="RuleBase" id="RU366003"/>
    </source>
</evidence>
<dbReference type="Pfam" id="PF02811">
    <property type="entry name" value="PHP"/>
    <property type="match status" value="1"/>
</dbReference>
<dbReference type="CDD" id="cd12110">
    <property type="entry name" value="PHP_HisPPase_Hisj_like"/>
    <property type="match status" value="1"/>
</dbReference>
<evidence type="ECO:0000256" key="2">
    <source>
        <dbReference type="ARBA" id="ARBA00009152"/>
    </source>
</evidence>
<dbReference type="PANTHER" id="PTHR21039:SF0">
    <property type="entry name" value="HISTIDINOL-PHOSPHATASE"/>
    <property type="match status" value="1"/>
</dbReference>
<dbReference type="GO" id="GO:0005737">
    <property type="term" value="C:cytoplasm"/>
    <property type="evidence" value="ECO:0007669"/>
    <property type="project" value="TreeGrafter"/>
</dbReference>
<evidence type="ECO:0000256" key="3">
    <source>
        <dbReference type="ARBA" id="ARBA00013085"/>
    </source>
</evidence>
<keyword evidence="5 8" id="KW-0378">Hydrolase</keyword>
<comment type="catalytic activity">
    <reaction evidence="7 8">
        <text>L-histidinol phosphate + H2O = L-histidinol + phosphate</text>
        <dbReference type="Rhea" id="RHEA:14465"/>
        <dbReference type="ChEBI" id="CHEBI:15377"/>
        <dbReference type="ChEBI" id="CHEBI:43474"/>
        <dbReference type="ChEBI" id="CHEBI:57699"/>
        <dbReference type="ChEBI" id="CHEBI:57980"/>
        <dbReference type="EC" id="3.1.3.15"/>
    </reaction>
</comment>
<evidence type="ECO:0000256" key="5">
    <source>
        <dbReference type="ARBA" id="ARBA00022801"/>
    </source>
</evidence>
<comment type="caution">
    <text evidence="10">The sequence shown here is derived from an EMBL/GenBank/DDBJ whole genome shotgun (WGS) entry which is preliminary data.</text>
</comment>
<reference evidence="10 11" key="1">
    <citation type="submission" date="2020-01" db="EMBL/GenBank/DDBJ databases">
        <title>Genomes assembled from Gulf of Kutch pelagic sediment metagenomes.</title>
        <authorList>
            <person name="Chandrashekar M."/>
            <person name="Mahajan M.S."/>
            <person name="Dave K.J."/>
            <person name="Vatsa P."/>
            <person name="Nathani N.M."/>
        </authorList>
    </citation>
    <scope>NUCLEOTIDE SEQUENCE [LARGE SCALE GENOMIC DNA]</scope>
    <source>
        <strain evidence="10">KS3-K002</strain>
    </source>
</reference>